<comment type="function">
    <text evidence="9">Envelope glycoprotein necessary for proper maturation of gM and modulation of its membrane fusion activity. Also plays a critical role in virion morphogenesis.</text>
</comment>
<evidence type="ECO:0000256" key="1">
    <source>
        <dbReference type="ARBA" id="ARBA00022692"/>
    </source>
</evidence>
<dbReference type="HAMAP" id="MF_04037">
    <property type="entry name" value="HSV_GN"/>
    <property type="match status" value="1"/>
</dbReference>
<organism evidence="14 15">
    <name type="scientific">Human cytomegalovirus</name>
    <name type="common">HHV-5</name>
    <name type="synonym">Human herpesvirus 5</name>
    <dbReference type="NCBI Taxonomy" id="10359"/>
    <lineage>
        <taxon>Viruses</taxon>
        <taxon>Duplodnaviria</taxon>
        <taxon>Heunggongvirae</taxon>
        <taxon>Peploviricota</taxon>
        <taxon>Herviviricetes</taxon>
        <taxon>Herpesvirales</taxon>
        <taxon>Orthoherpesviridae</taxon>
        <taxon>Betaherpesvirinae</taxon>
        <taxon>Cytomegalovirus</taxon>
        <taxon>Cytomegalovirus humanbeta5</taxon>
    </lineage>
</organism>
<dbReference type="Pfam" id="PF03554">
    <property type="entry name" value="Herpes_UL73"/>
    <property type="match status" value="1"/>
</dbReference>
<gene>
    <name evidence="14" type="primary">UL73</name>
</gene>
<evidence type="ECO:0000259" key="13">
    <source>
        <dbReference type="Pfam" id="PF12522"/>
    </source>
</evidence>
<evidence type="ECO:0000256" key="8">
    <source>
        <dbReference type="ARBA" id="ARBA00023157"/>
    </source>
</evidence>
<feature type="transmembrane region" description="Helical" evidence="11">
    <location>
        <begin position="103"/>
        <end position="122"/>
    </location>
</feature>
<evidence type="ECO:0000313" key="14">
    <source>
        <dbReference type="EMBL" id="AKI23166.1"/>
    </source>
</evidence>
<dbReference type="InterPro" id="IPR005211">
    <property type="entry name" value="Herpes_glycoprotein_N_domain"/>
</dbReference>
<reference evidence="14 15" key="1">
    <citation type="journal article" date="2015" name="J. Virol.">
        <title>High-throughput analysis of human cytomegalovirus genome diversity highlights the widespread occurrence of gene-disrupting mutations and pervasive recombination.</title>
        <authorList>
            <person name="Sijmons S."/>
            <person name="Thys K."/>
            <person name="Mbong Ngwese M."/>
            <person name="Van Damme E."/>
            <person name="Dvorak J."/>
            <person name="Van Loock M."/>
            <person name="Li G."/>
            <person name="Tachezy R."/>
            <person name="Busson L."/>
            <person name="Aerssens J."/>
            <person name="Van Ranst M."/>
            <person name="Maes P."/>
        </authorList>
    </citation>
    <scope>NUCLEOTIDE SEQUENCE [LARGE SCALE GENOMIC DNA]</scope>
    <source>
        <strain evidence="14">BE/30/2010</strain>
    </source>
</reference>
<keyword evidence="2" id="KW-1040">Host Golgi apparatus</keyword>
<evidence type="ECO:0000256" key="10">
    <source>
        <dbReference type="SAM" id="MobiDB-lite"/>
    </source>
</evidence>
<evidence type="ECO:0000256" key="7">
    <source>
        <dbReference type="ARBA" id="ARBA00023136"/>
    </source>
</evidence>
<feature type="compositionally biased region" description="Low complexity" evidence="10">
    <location>
        <begin position="53"/>
        <end position="71"/>
    </location>
</feature>
<keyword evidence="1 11" id="KW-0812">Transmembrane</keyword>
<evidence type="ECO:0000256" key="2">
    <source>
        <dbReference type="ARBA" id="ARBA00022812"/>
    </source>
</evidence>
<proteinExistence type="inferred from homology"/>
<evidence type="ECO:0000256" key="3">
    <source>
        <dbReference type="ARBA" id="ARBA00022844"/>
    </source>
</evidence>
<protein>
    <submittedName>
        <fullName evidence="14">Envelope glycoprotein N</fullName>
    </submittedName>
</protein>
<evidence type="ECO:0000256" key="9">
    <source>
        <dbReference type="ARBA" id="ARBA00034089"/>
    </source>
</evidence>
<keyword evidence="7 11" id="KW-0472">Membrane</keyword>
<keyword evidence="3" id="KW-0946">Virion</keyword>
<dbReference type="Proteomes" id="UP000115049">
    <property type="component" value="Segment"/>
</dbReference>
<feature type="region of interest" description="Disordered" evidence="10">
    <location>
        <begin position="53"/>
        <end position="74"/>
    </location>
</feature>
<evidence type="ECO:0000259" key="12">
    <source>
        <dbReference type="Pfam" id="PF03554"/>
    </source>
</evidence>
<dbReference type="InterPro" id="IPR021003">
    <property type="entry name" value="Cytomegalovirus_glycopN_N"/>
</dbReference>
<evidence type="ECO:0000256" key="11">
    <source>
        <dbReference type="SAM" id="Phobius"/>
    </source>
</evidence>
<dbReference type="InterPro" id="IPR034707">
    <property type="entry name" value="HSV_GN"/>
</dbReference>
<dbReference type="GO" id="GO:0019031">
    <property type="term" value="C:viral envelope"/>
    <property type="evidence" value="ECO:0007669"/>
    <property type="project" value="UniProtKB-KW"/>
</dbReference>
<keyword evidence="6 11" id="KW-1133">Transmembrane helix</keyword>
<dbReference type="EMBL" id="KP745726">
    <property type="protein sequence ID" value="AKI23166.1"/>
    <property type="molecule type" value="Genomic_DNA"/>
</dbReference>
<evidence type="ECO:0000256" key="6">
    <source>
        <dbReference type="ARBA" id="ARBA00022989"/>
    </source>
</evidence>
<keyword evidence="8" id="KW-1015">Disulfide bond</keyword>
<accession>A0A0G2UCY4</accession>
<keyword evidence="4" id="KW-1043">Host membrane</keyword>
<feature type="domain" description="Cytomegalovirus glycoprotein N N-terminal" evidence="13">
    <location>
        <begin position="8"/>
        <end position="34"/>
    </location>
</feature>
<feature type="domain" description="Herpesvirus envelope glycoprotein N" evidence="12">
    <location>
        <begin position="63"/>
        <end position="136"/>
    </location>
</feature>
<evidence type="ECO:0000256" key="4">
    <source>
        <dbReference type="ARBA" id="ARBA00022870"/>
    </source>
</evidence>
<organismHost>
    <name type="scientific">Homo sapiens</name>
    <name type="common">Human</name>
    <dbReference type="NCBI Taxonomy" id="9606"/>
</organismHost>
<sequence>MEWKTVILGLFVLLVAAGSSGNSSSTSTSATTLKSSSSSVSTSKLTTTATTTTTTMSTTSSTTTTKPSSTTHDPNVMKRHTHDDFYKAHCTSHMYELSLSSFAAWWTMLNALILMGAFCIVLRHCCFQNFTATTTKGY</sequence>
<name>A0A0G2UCY4_HCMV</name>
<keyword evidence="5 14" id="KW-0261">Viral envelope protein</keyword>
<dbReference type="Pfam" id="PF12522">
    <property type="entry name" value="UL73_N"/>
    <property type="match status" value="1"/>
</dbReference>
<evidence type="ECO:0000313" key="15">
    <source>
        <dbReference type="Proteomes" id="UP000115049"/>
    </source>
</evidence>
<evidence type="ECO:0000256" key="5">
    <source>
        <dbReference type="ARBA" id="ARBA00022879"/>
    </source>
</evidence>